<feature type="compositionally biased region" description="Low complexity" evidence="16">
    <location>
        <begin position="413"/>
        <end position="425"/>
    </location>
</feature>
<keyword evidence="20" id="KW-1185">Reference proteome</keyword>
<keyword evidence="10" id="KW-1015">Disulfide bond</keyword>
<dbReference type="AlphaFoldDB" id="A0AAV2RWE6"/>
<keyword evidence="9 17" id="KW-0472">Membrane</keyword>
<sequence length="624" mass="69733">MDRGRGLERTMTRNITQIGHIVLSNTFDVWNKKNYGVKQDNNDHRYSYNLSMLDINTVNSGSSERENKIIDEFDILNVDNTTFTNVGCSGTSTTPSNITESLFNSSSFEEYVEEEGEWSIGVLVVMGVTLYTLALCTAVGNILVIHAIRTEKRLQTVSNLFIMSLAAADLIVGLTVMPVSAAYAMMGDWQLGLVVCQLWLGVDYTASTASIFNLVILSLDRYWSITMPLRYLRRRTRRRAWVMIGGSWACAAAWLAPVLLWHLVVEGGIRHQPPHVCDTEFSSNVGFKTITSLLNFYLPTSLMIFLYIKIYSEIRSRQALGRVSFNTETDSVSDYKDTTRKSRPVKKLSVQPDLPKLIDIERCQYKTLTVVSPGSHGCSHYTDITVSVEYVPDGADKDVNGCSQSKKQKVCQQSSDKSALDSSSDGCSNTGRVASHQNHIHCYQSSSRPNPSWNSESTTIKTTTLTTANSKPSAFKGRDKWRGAVRDLRERGEVQTSNNYLNVNNNNNKKKRSAVGRSENVNLAKERKAAKQLGVIVGAFLACWVPYFTLFPVMAVCDTCIPASIHTATIWLGYLNSTLNPVLYPLCNHNFRRAFARTLGFSKPRNPYTYAPARVATITLRQNI</sequence>
<dbReference type="GO" id="GO:0043114">
    <property type="term" value="P:regulation of vascular permeability"/>
    <property type="evidence" value="ECO:0007669"/>
    <property type="project" value="InterPro"/>
</dbReference>
<evidence type="ECO:0000256" key="8">
    <source>
        <dbReference type="ARBA" id="ARBA00023040"/>
    </source>
</evidence>
<keyword evidence="7 17" id="KW-1133">Transmembrane helix</keyword>
<keyword evidence="12" id="KW-0325">Glycoprotein</keyword>
<feature type="transmembrane region" description="Helical" evidence="17">
    <location>
        <begin position="533"/>
        <end position="555"/>
    </location>
</feature>
<dbReference type="SMART" id="SM01381">
    <property type="entry name" value="7TM_GPCR_Srsx"/>
    <property type="match status" value="1"/>
</dbReference>
<keyword evidence="5" id="KW-0597">Phosphoprotein</keyword>
<evidence type="ECO:0000256" key="10">
    <source>
        <dbReference type="ARBA" id="ARBA00023157"/>
    </source>
</evidence>
<keyword evidence="13 15" id="KW-0807">Transducer</keyword>
<feature type="transmembrane region" description="Helical" evidence="17">
    <location>
        <begin position="118"/>
        <end position="148"/>
    </location>
</feature>
<dbReference type="Pfam" id="PF00001">
    <property type="entry name" value="7tm_1"/>
    <property type="match status" value="1"/>
</dbReference>
<evidence type="ECO:0000256" key="7">
    <source>
        <dbReference type="ARBA" id="ARBA00022989"/>
    </source>
</evidence>
<evidence type="ECO:0000256" key="14">
    <source>
        <dbReference type="ARBA" id="ARBA00045624"/>
    </source>
</evidence>
<evidence type="ECO:0000256" key="2">
    <source>
        <dbReference type="ARBA" id="ARBA00010663"/>
    </source>
</evidence>
<dbReference type="PANTHER" id="PTHR24248">
    <property type="entry name" value="ADRENERGIC RECEPTOR-RELATED G-PROTEIN COUPLED RECEPTOR"/>
    <property type="match status" value="1"/>
</dbReference>
<evidence type="ECO:0000256" key="5">
    <source>
        <dbReference type="ARBA" id="ARBA00022553"/>
    </source>
</evidence>
<comment type="similarity">
    <text evidence="2 15">Belongs to the G-protein coupled receptor 1 family.</text>
</comment>
<evidence type="ECO:0000259" key="18">
    <source>
        <dbReference type="PROSITE" id="PS50262"/>
    </source>
</evidence>
<keyword evidence="8 15" id="KW-0297">G-protein coupled receptor</keyword>
<dbReference type="GO" id="GO:0004969">
    <property type="term" value="F:histamine receptor activity"/>
    <property type="evidence" value="ECO:0007669"/>
    <property type="project" value="InterPro"/>
</dbReference>
<name>A0AAV2RWE6_MEGNR</name>
<gene>
    <name evidence="19" type="ORF">MNOR_LOCUS28889</name>
</gene>
<dbReference type="InterPro" id="IPR000921">
    <property type="entry name" value="Histamine_H1_rcpt"/>
</dbReference>
<evidence type="ECO:0000313" key="20">
    <source>
        <dbReference type="Proteomes" id="UP001497623"/>
    </source>
</evidence>
<dbReference type="GO" id="GO:0043410">
    <property type="term" value="P:positive regulation of MAPK cascade"/>
    <property type="evidence" value="ECO:0007669"/>
    <property type="project" value="TreeGrafter"/>
</dbReference>
<comment type="function">
    <text evidence="14">G-protein-coupled receptor for histamine, a biogenic amine that functions as an immune modulator and a neurotransmitter. Through the H1 receptor, histamine mediates the contraction of smooth muscles and increases capillary permeability due to contraction of terminal venules. Also mediates neurotransmission in the central nervous system and thereby regulates circadian rhythms, emotional and locomotor activities as well as cognitive functions.</text>
</comment>
<feature type="transmembrane region" description="Helical" evidence="17">
    <location>
        <begin position="285"/>
        <end position="308"/>
    </location>
</feature>
<keyword evidence="11 15" id="KW-0675">Receptor</keyword>
<dbReference type="InterPro" id="IPR017452">
    <property type="entry name" value="GPCR_Rhodpsn_7TM"/>
</dbReference>
<dbReference type="GO" id="GO:0071880">
    <property type="term" value="P:adenylate cyclase-activating adrenergic receptor signaling pathway"/>
    <property type="evidence" value="ECO:0007669"/>
    <property type="project" value="TreeGrafter"/>
</dbReference>
<evidence type="ECO:0000256" key="12">
    <source>
        <dbReference type="ARBA" id="ARBA00023180"/>
    </source>
</evidence>
<feature type="transmembrane region" description="Helical" evidence="17">
    <location>
        <begin position="198"/>
        <end position="219"/>
    </location>
</feature>
<comment type="caution">
    <text evidence="19">The sequence shown here is derived from an EMBL/GenBank/DDBJ whole genome shotgun (WGS) entry which is preliminary data.</text>
</comment>
<dbReference type="EMBL" id="CAXKWB010032635">
    <property type="protein sequence ID" value="CAL4141609.1"/>
    <property type="molecule type" value="Genomic_DNA"/>
</dbReference>
<dbReference type="GO" id="GO:0005886">
    <property type="term" value="C:plasma membrane"/>
    <property type="evidence" value="ECO:0007669"/>
    <property type="project" value="UniProtKB-SubCell"/>
</dbReference>
<dbReference type="PRINTS" id="PR00530">
    <property type="entry name" value="HISTAMINEH1R"/>
</dbReference>
<organism evidence="19 20">
    <name type="scientific">Meganyctiphanes norvegica</name>
    <name type="common">Northern krill</name>
    <name type="synonym">Thysanopoda norvegica</name>
    <dbReference type="NCBI Taxonomy" id="48144"/>
    <lineage>
        <taxon>Eukaryota</taxon>
        <taxon>Metazoa</taxon>
        <taxon>Ecdysozoa</taxon>
        <taxon>Arthropoda</taxon>
        <taxon>Crustacea</taxon>
        <taxon>Multicrustacea</taxon>
        <taxon>Malacostraca</taxon>
        <taxon>Eumalacostraca</taxon>
        <taxon>Eucarida</taxon>
        <taxon>Euphausiacea</taxon>
        <taxon>Euphausiidae</taxon>
        <taxon>Meganyctiphanes</taxon>
    </lineage>
</organism>
<reference evidence="19 20" key="1">
    <citation type="submission" date="2024-05" db="EMBL/GenBank/DDBJ databases">
        <authorList>
            <person name="Wallberg A."/>
        </authorList>
    </citation>
    <scope>NUCLEOTIDE SEQUENCE [LARGE SCALE GENOMIC DNA]</scope>
</reference>
<feature type="domain" description="G-protein coupled receptors family 1 profile" evidence="18">
    <location>
        <begin position="140"/>
        <end position="584"/>
    </location>
</feature>
<proteinExistence type="inferred from homology"/>
<keyword evidence="6 15" id="KW-0812">Transmembrane</keyword>
<dbReference type="GO" id="GO:0045907">
    <property type="term" value="P:positive regulation of vasoconstriction"/>
    <property type="evidence" value="ECO:0007669"/>
    <property type="project" value="InterPro"/>
</dbReference>
<evidence type="ECO:0000256" key="9">
    <source>
        <dbReference type="ARBA" id="ARBA00023136"/>
    </source>
</evidence>
<evidence type="ECO:0000256" key="4">
    <source>
        <dbReference type="ARBA" id="ARBA00022475"/>
    </source>
</evidence>
<dbReference type="PANTHER" id="PTHR24248:SF204">
    <property type="entry name" value="HISTAMINE H1 RECEPTOR"/>
    <property type="match status" value="1"/>
</dbReference>
<feature type="transmembrane region" description="Helical" evidence="17">
    <location>
        <begin position="160"/>
        <end position="186"/>
    </location>
</feature>
<evidence type="ECO:0000313" key="19">
    <source>
        <dbReference type="EMBL" id="CAL4141609.1"/>
    </source>
</evidence>
<evidence type="ECO:0000256" key="3">
    <source>
        <dbReference type="ARBA" id="ARBA00015317"/>
    </source>
</evidence>
<evidence type="ECO:0000256" key="16">
    <source>
        <dbReference type="SAM" id="MobiDB-lite"/>
    </source>
</evidence>
<feature type="transmembrane region" description="Helical" evidence="17">
    <location>
        <begin position="240"/>
        <end position="265"/>
    </location>
</feature>
<dbReference type="PROSITE" id="PS00237">
    <property type="entry name" value="G_PROTEIN_RECEP_F1_1"/>
    <property type="match status" value="1"/>
</dbReference>
<evidence type="ECO:0000256" key="6">
    <source>
        <dbReference type="ARBA" id="ARBA00022692"/>
    </source>
</evidence>
<feature type="region of interest" description="Disordered" evidence="16">
    <location>
        <begin position="413"/>
        <end position="432"/>
    </location>
</feature>
<dbReference type="InterPro" id="IPR000276">
    <property type="entry name" value="GPCR_Rhodpsn"/>
</dbReference>
<dbReference type="PROSITE" id="PS50262">
    <property type="entry name" value="G_PROTEIN_RECEP_F1_2"/>
    <property type="match status" value="1"/>
</dbReference>
<dbReference type="Proteomes" id="UP001497623">
    <property type="component" value="Unassembled WGS sequence"/>
</dbReference>
<dbReference type="Gene3D" id="1.20.1070.10">
    <property type="entry name" value="Rhodopsin 7-helix transmembrane proteins"/>
    <property type="match status" value="2"/>
</dbReference>
<evidence type="ECO:0000256" key="17">
    <source>
        <dbReference type="SAM" id="Phobius"/>
    </source>
</evidence>
<evidence type="ECO:0000256" key="11">
    <source>
        <dbReference type="ARBA" id="ARBA00023170"/>
    </source>
</evidence>
<dbReference type="PRINTS" id="PR00237">
    <property type="entry name" value="GPCRRHODOPSN"/>
</dbReference>
<protein>
    <recommendedName>
        <fullName evidence="3">Histamine H1 receptor</fullName>
    </recommendedName>
</protein>
<evidence type="ECO:0000256" key="1">
    <source>
        <dbReference type="ARBA" id="ARBA00004651"/>
    </source>
</evidence>
<dbReference type="SUPFAM" id="SSF81321">
    <property type="entry name" value="Family A G protein-coupled receptor-like"/>
    <property type="match status" value="1"/>
</dbReference>
<keyword evidence="4" id="KW-1003">Cell membrane</keyword>
<comment type="subcellular location">
    <subcellularLocation>
        <location evidence="1">Cell membrane</location>
        <topology evidence="1">Multi-pass membrane protein</topology>
    </subcellularLocation>
</comment>
<evidence type="ECO:0000256" key="13">
    <source>
        <dbReference type="ARBA" id="ARBA00023224"/>
    </source>
</evidence>
<evidence type="ECO:0000256" key="15">
    <source>
        <dbReference type="RuleBase" id="RU000688"/>
    </source>
</evidence>
<accession>A0AAV2RWE6</accession>